<evidence type="ECO:0000256" key="1">
    <source>
        <dbReference type="SAM" id="MobiDB-lite"/>
    </source>
</evidence>
<comment type="caution">
    <text evidence="3">The sequence shown here is derived from an EMBL/GenBank/DDBJ whole genome shotgun (WGS) entry which is preliminary data.</text>
</comment>
<feature type="region of interest" description="Disordered" evidence="1">
    <location>
        <begin position="47"/>
        <end position="104"/>
    </location>
</feature>
<keyword evidence="4" id="KW-1185">Reference proteome</keyword>
<name>A0ABW6SJC5_9ACTN</name>
<dbReference type="EMBL" id="JBIASD010000003">
    <property type="protein sequence ID" value="MFF3664998.1"/>
    <property type="molecule type" value="Genomic_DNA"/>
</dbReference>
<feature type="signal peptide" evidence="2">
    <location>
        <begin position="1"/>
        <end position="17"/>
    </location>
</feature>
<evidence type="ECO:0008006" key="5">
    <source>
        <dbReference type="Google" id="ProtNLM"/>
    </source>
</evidence>
<accession>A0ABW6SJC5</accession>
<evidence type="ECO:0000256" key="2">
    <source>
        <dbReference type="SAM" id="SignalP"/>
    </source>
</evidence>
<organism evidence="3 4">
    <name type="scientific">Microtetraspora malaysiensis</name>
    <dbReference type="NCBI Taxonomy" id="161358"/>
    <lineage>
        <taxon>Bacteria</taxon>
        <taxon>Bacillati</taxon>
        <taxon>Actinomycetota</taxon>
        <taxon>Actinomycetes</taxon>
        <taxon>Streptosporangiales</taxon>
        <taxon>Streptosporangiaceae</taxon>
        <taxon>Microtetraspora</taxon>
    </lineage>
</organism>
<keyword evidence="2" id="KW-0732">Signal</keyword>
<feature type="compositionally biased region" description="Gly residues" evidence="1">
    <location>
        <begin position="121"/>
        <end position="130"/>
    </location>
</feature>
<evidence type="ECO:0000313" key="4">
    <source>
        <dbReference type="Proteomes" id="UP001602013"/>
    </source>
</evidence>
<reference evidence="3 4" key="1">
    <citation type="submission" date="2024-10" db="EMBL/GenBank/DDBJ databases">
        <title>The Natural Products Discovery Center: Release of the First 8490 Sequenced Strains for Exploring Actinobacteria Biosynthetic Diversity.</title>
        <authorList>
            <person name="Kalkreuter E."/>
            <person name="Kautsar S.A."/>
            <person name="Yang D."/>
            <person name="Bader C.D."/>
            <person name="Teijaro C.N."/>
            <person name="Fluegel L."/>
            <person name="Davis C.M."/>
            <person name="Simpson J.R."/>
            <person name="Lauterbach L."/>
            <person name="Steele A.D."/>
            <person name="Gui C."/>
            <person name="Meng S."/>
            <person name="Li G."/>
            <person name="Viehrig K."/>
            <person name="Ye F."/>
            <person name="Su P."/>
            <person name="Kiefer A.F."/>
            <person name="Nichols A."/>
            <person name="Cepeda A.J."/>
            <person name="Yan W."/>
            <person name="Fan B."/>
            <person name="Jiang Y."/>
            <person name="Adhikari A."/>
            <person name="Zheng C.-J."/>
            <person name="Schuster L."/>
            <person name="Cowan T.M."/>
            <person name="Smanski M.J."/>
            <person name="Chevrette M.G."/>
            <person name="De Carvalho L.P.S."/>
            <person name="Shen B."/>
        </authorList>
    </citation>
    <scope>NUCLEOTIDE SEQUENCE [LARGE SCALE GENOMIC DNA]</scope>
    <source>
        <strain evidence="3 4">NPDC002173</strain>
    </source>
</reference>
<feature type="region of interest" description="Disordered" evidence="1">
    <location>
        <begin position="117"/>
        <end position="141"/>
    </location>
</feature>
<dbReference type="RefSeq" id="WP_387409021.1">
    <property type="nucleotide sequence ID" value="NZ_JBIASD010000003.1"/>
</dbReference>
<protein>
    <recommendedName>
        <fullName evidence="5">Lipoprotein</fullName>
    </recommendedName>
</protein>
<dbReference type="Proteomes" id="UP001602013">
    <property type="component" value="Unassembled WGS sequence"/>
</dbReference>
<gene>
    <name evidence="3" type="ORF">ACFYXI_05335</name>
</gene>
<feature type="compositionally biased region" description="Low complexity" evidence="1">
    <location>
        <begin position="50"/>
        <end position="80"/>
    </location>
</feature>
<feature type="chain" id="PRO_5045340839" description="Lipoprotein" evidence="2">
    <location>
        <begin position="18"/>
        <end position="195"/>
    </location>
</feature>
<dbReference type="PROSITE" id="PS51257">
    <property type="entry name" value="PROKAR_LIPOPROTEIN"/>
    <property type="match status" value="1"/>
</dbReference>
<sequence length="195" mass="19706">MRFLYAAVAAASLLAVAGCGGDKTDAGAAADGDQRAAYLNCLRENGVTMPSGRPGGRPSRAPGDDAGPGAAAADGQPDQAGAGGQGDASRPRPSRGPGGFRSMSPEMQKAMEACRSLMPEGGRGWGGRGPGGDEGRGPGAADVAAMQPFRTCMKDNGAEVAEGKNWRDLDQNDPKVAAALKKCRTLLPEPSPQPS</sequence>
<evidence type="ECO:0000313" key="3">
    <source>
        <dbReference type="EMBL" id="MFF3664998.1"/>
    </source>
</evidence>
<proteinExistence type="predicted"/>